<dbReference type="AlphaFoldDB" id="A0A1I2GMD4"/>
<feature type="chain" id="PRO_5011532297" evidence="1">
    <location>
        <begin position="23"/>
        <end position="176"/>
    </location>
</feature>
<evidence type="ECO:0000313" key="3">
    <source>
        <dbReference type="Proteomes" id="UP000199513"/>
    </source>
</evidence>
<organism evidence="2 3">
    <name type="scientific">Thermoflexibacter ruber</name>
    <dbReference type="NCBI Taxonomy" id="1003"/>
    <lineage>
        <taxon>Bacteria</taxon>
        <taxon>Pseudomonadati</taxon>
        <taxon>Bacteroidota</taxon>
        <taxon>Cytophagia</taxon>
        <taxon>Cytophagales</taxon>
        <taxon>Thermoflexibacteraceae</taxon>
        <taxon>Thermoflexibacter</taxon>
    </lineage>
</organism>
<protein>
    <submittedName>
        <fullName evidence="2">Lipopolysaccharide-assembly</fullName>
    </submittedName>
</protein>
<dbReference type="Pfam" id="PF04390">
    <property type="entry name" value="LptE"/>
    <property type="match status" value="1"/>
</dbReference>
<keyword evidence="3" id="KW-1185">Reference proteome</keyword>
<keyword evidence="1" id="KW-0732">Signal</keyword>
<reference evidence="2 3" key="1">
    <citation type="submission" date="2016-10" db="EMBL/GenBank/DDBJ databases">
        <authorList>
            <person name="de Groot N.N."/>
        </authorList>
    </citation>
    <scope>NUCLEOTIDE SEQUENCE [LARGE SCALE GENOMIC DNA]</scope>
    <source>
        <strain>GEY</strain>
        <strain evidence="3">DSM 9560</strain>
    </source>
</reference>
<dbReference type="Proteomes" id="UP000199513">
    <property type="component" value="Unassembled WGS sequence"/>
</dbReference>
<dbReference type="InterPro" id="IPR007485">
    <property type="entry name" value="LPS_assembly_LptE"/>
</dbReference>
<evidence type="ECO:0000313" key="2">
    <source>
        <dbReference type="EMBL" id="SFF18418.1"/>
    </source>
</evidence>
<proteinExistence type="predicted"/>
<dbReference type="GO" id="GO:0019867">
    <property type="term" value="C:outer membrane"/>
    <property type="evidence" value="ECO:0007669"/>
    <property type="project" value="InterPro"/>
</dbReference>
<name>A0A1I2GMD4_9BACT</name>
<dbReference type="EMBL" id="FONY01000019">
    <property type="protein sequence ID" value="SFF18418.1"/>
    <property type="molecule type" value="Genomic_DNA"/>
</dbReference>
<evidence type="ECO:0000256" key="1">
    <source>
        <dbReference type="SAM" id="SignalP"/>
    </source>
</evidence>
<accession>A0A1I2GMD4</accession>
<dbReference type="RefSeq" id="WP_091545371.1">
    <property type="nucleotide sequence ID" value="NZ_FONY01000019.1"/>
</dbReference>
<feature type="signal peptide" evidence="1">
    <location>
        <begin position="1"/>
        <end position="22"/>
    </location>
</feature>
<dbReference type="PROSITE" id="PS51257">
    <property type="entry name" value="PROKAR_LIPOPROTEIN"/>
    <property type="match status" value="1"/>
</dbReference>
<dbReference type="STRING" id="1003.SAMN04488541_101930"/>
<gene>
    <name evidence="2" type="ORF">SAMN04488541_101930</name>
</gene>
<sequence length="176" mass="19864">MRTNKVFFLVFILILLSGCAAAPSLSFQGTNLDPRIQTMSIENFQADAANGPANMAINFTEKLREYFQRNTRLALVPSNGHLHFAGTIVRYEVSPVAPTGEQQGNFALVAARQRLTIGIKVQYTNSFDESQDFDQEFSFFADFDSNQTLIQVEQNLIRTIFDQIILDIFNKSVANW</sequence>
<dbReference type="GO" id="GO:0043165">
    <property type="term" value="P:Gram-negative-bacterium-type cell outer membrane assembly"/>
    <property type="evidence" value="ECO:0007669"/>
    <property type="project" value="InterPro"/>
</dbReference>
<dbReference type="OrthoDB" id="9790776at2"/>